<dbReference type="NCBIfam" id="NF003995">
    <property type="entry name" value="PRK05472.2-4"/>
    <property type="match status" value="1"/>
</dbReference>
<dbReference type="InterPro" id="IPR003781">
    <property type="entry name" value="CoA-bd"/>
</dbReference>
<dbReference type="GO" id="GO:0003700">
    <property type="term" value="F:DNA-binding transcription factor activity"/>
    <property type="evidence" value="ECO:0007669"/>
    <property type="project" value="UniProtKB-UniRule"/>
</dbReference>
<evidence type="ECO:0000259" key="7">
    <source>
        <dbReference type="SMART" id="SM00881"/>
    </source>
</evidence>
<keyword evidence="6" id="KW-0520">NAD</keyword>
<dbReference type="GO" id="GO:0005737">
    <property type="term" value="C:cytoplasm"/>
    <property type="evidence" value="ECO:0007669"/>
    <property type="project" value="UniProtKB-SubCell"/>
</dbReference>
<dbReference type="Gene3D" id="3.40.50.720">
    <property type="entry name" value="NAD(P)-binding Rossmann-like Domain"/>
    <property type="match status" value="1"/>
</dbReference>
<dbReference type="InterPro" id="IPR036291">
    <property type="entry name" value="NAD(P)-bd_dom_sf"/>
</dbReference>
<dbReference type="Pfam" id="PF02629">
    <property type="entry name" value="CoA_binding"/>
    <property type="match status" value="1"/>
</dbReference>
<dbReference type="AlphaFoldDB" id="A0A410P313"/>
<feature type="DNA-binding region" description="H-T-H motif" evidence="6">
    <location>
        <begin position="12"/>
        <end position="51"/>
    </location>
</feature>
<evidence type="ECO:0000256" key="2">
    <source>
        <dbReference type="ARBA" id="ARBA00022491"/>
    </source>
</evidence>
<comment type="function">
    <text evidence="6">Modulates transcription in response to changes in cellular NADH/NAD(+) redox state.</text>
</comment>
<protein>
    <recommendedName>
        <fullName evidence="6">Redox-sensing transcriptional repressor Rex</fullName>
    </recommendedName>
</protein>
<evidence type="ECO:0000313" key="8">
    <source>
        <dbReference type="EMBL" id="QAT16587.1"/>
    </source>
</evidence>
<dbReference type="Pfam" id="PF06971">
    <property type="entry name" value="Put_DNA-bind_N"/>
    <property type="match status" value="1"/>
</dbReference>
<dbReference type="InterPro" id="IPR022876">
    <property type="entry name" value="Tscrpt_rep_Rex"/>
</dbReference>
<dbReference type="SUPFAM" id="SSF46785">
    <property type="entry name" value="Winged helix' DNA-binding domain"/>
    <property type="match status" value="1"/>
</dbReference>
<comment type="similarity">
    <text evidence="6">Belongs to the transcriptional regulatory Rex family.</text>
</comment>
<keyword evidence="4 6" id="KW-0238">DNA-binding</keyword>
<gene>
    <name evidence="6" type="primary">rex</name>
    <name evidence="8" type="ORF">BU251_02000</name>
</gene>
<feature type="domain" description="CoA-binding" evidence="7">
    <location>
        <begin position="75"/>
        <end position="176"/>
    </location>
</feature>
<dbReference type="NCBIfam" id="NF003994">
    <property type="entry name" value="PRK05472.2-3"/>
    <property type="match status" value="1"/>
</dbReference>
<evidence type="ECO:0000256" key="3">
    <source>
        <dbReference type="ARBA" id="ARBA00023015"/>
    </source>
</evidence>
<dbReference type="InterPro" id="IPR009718">
    <property type="entry name" value="Rex_DNA-bd_C_dom"/>
</dbReference>
<evidence type="ECO:0000256" key="5">
    <source>
        <dbReference type="ARBA" id="ARBA00023163"/>
    </source>
</evidence>
<keyword evidence="9" id="KW-1185">Reference proteome</keyword>
<dbReference type="SUPFAM" id="SSF51735">
    <property type="entry name" value="NAD(P)-binding Rossmann-fold domains"/>
    <property type="match status" value="1"/>
</dbReference>
<keyword evidence="3 6" id="KW-0805">Transcription regulation</keyword>
<dbReference type="OrthoDB" id="9784760at2"/>
<dbReference type="InterPro" id="IPR036390">
    <property type="entry name" value="WH_DNA-bd_sf"/>
</dbReference>
<keyword evidence="5 6" id="KW-0804">Transcription</keyword>
<feature type="binding site" evidence="6">
    <location>
        <begin position="86"/>
        <end position="91"/>
    </location>
    <ligand>
        <name>NAD(+)</name>
        <dbReference type="ChEBI" id="CHEBI:57540"/>
    </ligand>
</feature>
<dbReference type="Proteomes" id="UP000287243">
    <property type="component" value="Chromosome"/>
</dbReference>
<name>A0A410P313_VELA1</name>
<sequence length="218" mass="23976">MVNKKCIIRLLRYKNALHRLNSLGFVKVFSDNLADAVGVTASQVRKDFSLFGICGNKRGGYQIEALLGKLNHILGKNEQQKVVIVGGGNIGAALMKYKGFEKEGVKIAACFDIDPAKYNHKEGDIPVLPLEQLRDFVRQNHIKIGVIAVPDIAAQQVLDLMLAAGIKGVLNFAPIRLRAASDCVINNVNLVLELETVIYFIINGLEKSIAEIHEEQKS</sequence>
<proteinExistence type="inferred from homology"/>
<dbReference type="SMART" id="SM00881">
    <property type="entry name" value="CoA_binding"/>
    <property type="match status" value="1"/>
</dbReference>
<dbReference type="InterPro" id="IPR036388">
    <property type="entry name" value="WH-like_DNA-bd_sf"/>
</dbReference>
<dbReference type="GO" id="GO:0045892">
    <property type="term" value="P:negative regulation of DNA-templated transcription"/>
    <property type="evidence" value="ECO:0007669"/>
    <property type="project" value="InterPro"/>
</dbReference>
<evidence type="ECO:0000256" key="1">
    <source>
        <dbReference type="ARBA" id="ARBA00022490"/>
    </source>
</evidence>
<reference evidence="8 9" key="1">
    <citation type="submission" date="2017-01" db="EMBL/GenBank/DDBJ databases">
        <title>First insights into the biology of 'candidatus Vampirococcus archaeovorus'.</title>
        <authorList>
            <person name="Kizina J."/>
            <person name="Jordan S."/>
            <person name="Stueber K."/>
            <person name="Reinhardt R."/>
            <person name="Harder J."/>
        </authorList>
    </citation>
    <scope>NUCLEOTIDE SEQUENCE [LARGE SCALE GENOMIC DNA]</scope>
    <source>
        <strain evidence="8 9">LiM</strain>
    </source>
</reference>
<dbReference type="EMBL" id="CP019384">
    <property type="protein sequence ID" value="QAT16587.1"/>
    <property type="molecule type" value="Genomic_DNA"/>
</dbReference>
<evidence type="ECO:0000256" key="6">
    <source>
        <dbReference type="HAMAP-Rule" id="MF_01131"/>
    </source>
</evidence>
<organism evidence="8 9">
    <name type="scientific">Velamenicoccus archaeovorus</name>
    <dbReference type="NCBI Taxonomy" id="1930593"/>
    <lineage>
        <taxon>Bacteria</taxon>
        <taxon>Pseudomonadati</taxon>
        <taxon>Candidatus Omnitrophota</taxon>
        <taxon>Candidatus Velamenicoccus</taxon>
    </lineage>
</organism>
<comment type="subunit">
    <text evidence="6">Homodimer.</text>
</comment>
<keyword evidence="2 6" id="KW-0678">Repressor</keyword>
<dbReference type="HAMAP" id="MF_01131">
    <property type="entry name" value="Rex"/>
    <property type="match status" value="1"/>
</dbReference>
<dbReference type="PANTHER" id="PTHR35786">
    <property type="entry name" value="REDOX-SENSING TRANSCRIPTIONAL REPRESSOR REX"/>
    <property type="match status" value="1"/>
</dbReference>
<keyword evidence="1 6" id="KW-0963">Cytoplasm</keyword>
<evidence type="ECO:0000256" key="4">
    <source>
        <dbReference type="ARBA" id="ARBA00023125"/>
    </source>
</evidence>
<dbReference type="Gene3D" id="1.10.10.10">
    <property type="entry name" value="Winged helix-like DNA-binding domain superfamily/Winged helix DNA-binding domain"/>
    <property type="match status" value="1"/>
</dbReference>
<evidence type="ECO:0000313" key="9">
    <source>
        <dbReference type="Proteomes" id="UP000287243"/>
    </source>
</evidence>
<dbReference type="RefSeq" id="WP_128699223.1">
    <property type="nucleotide sequence ID" value="NZ_CP019384.1"/>
</dbReference>
<accession>A0A410P313</accession>
<comment type="subcellular location">
    <subcellularLocation>
        <location evidence="6">Cytoplasm</location>
    </subcellularLocation>
</comment>
<dbReference type="PANTHER" id="PTHR35786:SF1">
    <property type="entry name" value="REDOX-SENSING TRANSCRIPTIONAL REPRESSOR REX 1"/>
    <property type="match status" value="1"/>
</dbReference>
<dbReference type="NCBIfam" id="NF003996">
    <property type="entry name" value="PRK05472.2-5"/>
    <property type="match status" value="1"/>
</dbReference>
<dbReference type="KEGG" id="vai:BU251_02000"/>
<dbReference type="GO" id="GO:0003677">
    <property type="term" value="F:DNA binding"/>
    <property type="evidence" value="ECO:0007669"/>
    <property type="project" value="UniProtKB-UniRule"/>
</dbReference>
<dbReference type="GO" id="GO:0051775">
    <property type="term" value="P:response to redox state"/>
    <property type="evidence" value="ECO:0007669"/>
    <property type="project" value="InterPro"/>
</dbReference>